<evidence type="ECO:0000313" key="2">
    <source>
        <dbReference type="EMBL" id="CAB4136631.1"/>
    </source>
</evidence>
<feature type="region of interest" description="Disordered" evidence="1">
    <location>
        <begin position="159"/>
        <end position="192"/>
    </location>
</feature>
<dbReference type="EMBL" id="LR796318">
    <property type="protein sequence ID" value="CAB4136631.1"/>
    <property type="molecule type" value="Genomic_DNA"/>
</dbReference>
<name>A0A6J5LQZ4_9CAUD</name>
<organism evidence="2">
    <name type="scientific">uncultured Caudovirales phage</name>
    <dbReference type="NCBI Taxonomy" id="2100421"/>
    <lineage>
        <taxon>Viruses</taxon>
        <taxon>Duplodnaviria</taxon>
        <taxon>Heunggongvirae</taxon>
        <taxon>Uroviricota</taxon>
        <taxon>Caudoviricetes</taxon>
        <taxon>Peduoviridae</taxon>
        <taxon>Maltschvirus</taxon>
        <taxon>Maltschvirus maltsch</taxon>
    </lineage>
</organism>
<evidence type="ECO:0000256" key="1">
    <source>
        <dbReference type="SAM" id="MobiDB-lite"/>
    </source>
</evidence>
<proteinExistence type="predicted"/>
<sequence length="192" mass="20042">MMETQQQTDLGQQLQSAVLQAAMDTDDSYSGAAKDGAEMRAQPASPLNGARLPVGRPKGTANKTTRTIREAVERAARDCHPEGLAGWLVERAQGSLGDRQIFAQMVNKAMPLQVQAQVGGGVQIQLSWLGQRQIGTTVAQPEQQSTQVLDLQAESDGTYRIIDPIPGGGGGQAAPAAQGPTEQNSAGGPQGA</sequence>
<feature type="region of interest" description="Disordered" evidence="1">
    <location>
        <begin position="24"/>
        <end position="65"/>
    </location>
</feature>
<reference evidence="2" key="1">
    <citation type="submission" date="2020-04" db="EMBL/GenBank/DDBJ databases">
        <authorList>
            <person name="Chiriac C."/>
            <person name="Salcher M."/>
            <person name="Ghai R."/>
            <person name="Kavagutti S V."/>
        </authorList>
    </citation>
    <scope>NUCLEOTIDE SEQUENCE</scope>
</reference>
<protein>
    <submittedName>
        <fullName evidence="2">Uncharacterized protein</fullName>
    </submittedName>
</protein>
<feature type="compositionally biased region" description="Polar residues" evidence="1">
    <location>
        <begin position="181"/>
        <end position="192"/>
    </location>
</feature>
<accession>A0A6J5LQZ4</accession>
<gene>
    <name evidence="2" type="ORF">UFOVP312_31</name>
</gene>